<protein>
    <submittedName>
        <fullName evidence="2">Alpha/Beta hydrolase protein</fullName>
    </submittedName>
</protein>
<dbReference type="AlphaFoldDB" id="A0AAN7C0A4"/>
<dbReference type="InterPro" id="IPR000073">
    <property type="entry name" value="AB_hydrolase_1"/>
</dbReference>
<reference evidence="2" key="1">
    <citation type="journal article" date="2023" name="Mol. Phylogenet. Evol.">
        <title>Genome-scale phylogeny and comparative genomics of the fungal order Sordariales.</title>
        <authorList>
            <person name="Hensen N."/>
            <person name="Bonometti L."/>
            <person name="Westerberg I."/>
            <person name="Brannstrom I.O."/>
            <person name="Guillou S."/>
            <person name="Cros-Aarteil S."/>
            <person name="Calhoun S."/>
            <person name="Haridas S."/>
            <person name="Kuo A."/>
            <person name="Mondo S."/>
            <person name="Pangilinan J."/>
            <person name="Riley R."/>
            <person name="LaButti K."/>
            <person name="Andreopoulos B."/>
            <person name="Lipzen A."/>
            <person name="Chen C."/>
            <person name="Yan M."/>
            <person name="Daum C."/>
            <person name="Ng V."/>
            <person name="Clum A."/>
            <person name="Steindorff A."/>
            <person name="Ohm R.A."/>
            <person name="Martin F."/>
            <person name="Silar P."/>
            <person name="Natvig D.O."/>
            <person name="Lalanne C."/>
            <person name="Gautier V."/>
            <person name="Ament-Velasquez S.L."/>
            <person name="Kruys A."/>
            <person name="Hutchinson M.I."/>
            <person name="Powell A.J."/>
            <person name="Barry K."/>
            <person name="Miller A.N."/>
            <person name="Grigoriev I.V."/>
            <person name="Debuchy R."/>
            <person name="Gladieux P."/>
            <person name="Hiltunen Thoren M."/>
            <person name="Johannesson H."/>
        </authorList>
    </citation>
    <scope>NUCLEOTIDE SEQUENCE</scope>
    <source>
        <strain evidence="2">CBS 990.96</strain>
    </source>
</reference>
<sequence>MENHTILLPNKPSTPLTYSLYTPPPSSPLSSHLLLFLNGLILPRSSWSPTISHLFSSHPPLHLPTILTYDRYGQGDSSPVPPSSSPSTAKTIITDLHNLLSLLSLQTHNLIIIASSIGCPLARLYCTCTTYTPPPPKLSALVFLDSMMANTDFVSIFPNPDSPNFDPDTLPENISPNDLRHARAMFGQYFHPTVPNSEGFDRSNLAELLPYADKPLLPYDSKGNRPHLIVVGHDPDEFAEQCETGSLSVSKAVINTYMKPVWDRYNQGLTLLVAGPENNNPHQVKIAKGCGHFIPRDDPKFVANEIKNLLDKLIK</sequence>
<reference evidence="2" key="2">
    <citation type="submission" date="2023-05" db="EMBL/GenBank/DDBJ databases">
        <authorList>
            <consortium name="Lawrence Berkeley National Laboratory"/>
            <person name="Steindorff A."/>
            <person name="Hensen N."/>
            <person name="Bonometti L."/>
            <person name="Westerberg I."/>
            <person name="Brannstrom I.O."/>
            <person name="Guillou S."/>
            <person name="Cros-Aarteil S."/>
            <person name="Calhoun S."/>
            <person name="Haridas S."/>
            <person name="Kuo A."/>
            <person name="Mondo S."/>
            <person name="Pangilinan J."/>
            <person name="Riley R."/>
            <person name="Labutti K."/>
            <person name="Andreopoulos B."/>
            <person name="Lipzen A."/>
            <person name="Chen C."/>
            <person name="Yanf M."/>
            <person name="Daum C."/>
            <person name="Ng V."/>
            <person name="Clum A."/>
            <person name="Ohm R."/>
            <person name="Martin F."/>
            <person name="Silar P."/>
            <person name="Natvig D."/>
            <person name="Lalanne C."/>
            <person name="Gautier V."/>
            <person name="Ament-Velasquez S.L."/>
            <person name="Kruys A."/>
            <person name="Hutchinson M.I."/>
            <person name="Powell A.J."/>
            <person name="Barry K."/>
            <person name="Miller A.N."/>
            <person name="Grigoriev I.V."/>
            <person name="Debuchy R."/>
            <person name="Gladieux P."/>
            <person name="Thoren M.H."/>
            <person name="Johannesson H."/>
        </authorList>
    </citation>
    <scope>NUCLEOTIDE SEQUENCE</scope>
    <source>
        <strain evidence="2">CBS 990.96</strain>
    </source>
</reference>
<comment type="caution">
    <text evidence="2">The sequence shown here is derived from an EMBL/GenBank/DDBJ whole genome shotgun (WGS) entry which is preliminary data.</text>
</comment>
<dbReference type="Pfam" id="PF12697">
    <property type="entry name" value="Abhydrolase_6"/>
    <property type="match status" value="1"/>
</dbReference>
<keyword evidence="3" id="KW-1185">Reference proteome</keyword>
<evidence type="ECO:0000313" key="2">
    <source>
        <dbReference type="EMBL" id="KAK4232193.1"/>
    </source>
</evidence>
<organism evidence="2 3">
    <name type="scientific">Podospora fimiseda</name>
    <dbReference type="NCBI Taxonomy" id="252190"/>
    <lineage>
        <taxon>Eukaryota</taxon>
        <taxon>Fungi</taxon>
        <taxon>Dikarya</taxon>
        <taxon>Ascomycota</taxon>
        <taxon>Pezizomycotina</taxon>
        <taxon>Sordariomycetes</taxon>
        <taxon>Sordariomycetidae</taxon>
        <taxon>Sordariales</taxon>
        <taxon>Podosporaceae</taxon>
        <taxon>Podospora</taxon>
    </lineage>
</organism>
<dbReference type="Gene3D" id="3.40.50.1820">
    <property type="entry name" value="alpha/beta hydrolase"/>
    <property type="match status" value="1"/>
</dbReference>
<evidence type="ECO:0000259" key="1">
    <source>
        <dbReference type="Pfam" id="PF12697"/>
    </source>
</evidence>
<dbReference type="SUPFAM" id="SSF53474">
    <property type="entry name" value="alpha/beta-Hydrolases"/>
    <property type="match status" value="1"/>
</dbReference>
<dbReference type="GO" id="GO:0016787">
    <property type="term" value="F:hydrolase activity"/>
    <property type="evidence" value="ECO:0007669"/>
    <property type="project" value="UniProtKB-KW"/>
</dbReference>
<proteinExistence type="predicted"/>
<gene>
    <name evidence="2" type="ORF">QBC38DRAFT_147672</name>
</gene>
<keyword evidence="2" id="KW-0378">Hydrolase</keyword>
<dbReference type="InterPro" id="IPR029058">
    <property type="entry name" value="AB_hydrolase_fold"/>
</dbReference>
<dbReference type="EMBL" id="MU865289">
    <property type="protein sequence ID" value="KAK4232193.1"/>
    <property type="molecule type" value="Genomic_DNA"/>
</dbReference>
<feature type="domain" description="AB hydrolase-1" evidence="1">
    <location>
        <begin position="34"/>
        <end position="304"/>
    </location>
</feature>
<evidence type="ECO:0000313" key="3">
    <source>
        <dbReference type="Proteomes" id="UP001301958"/>
    </source>
</evidence>
<accession>A0AAN7C0A4</accession>
<name>A0AAN7C0A4_9PEZI</name>
<dbReference type="Proteomes" id="UP001301958">
    <property type="component" value="Unassembled WGS sequence"/>
</dbReference>